<dbReference type="PROSITE" id="PS51186">
    <property type="entry name" value="GNAT"/>
    <property type="match status" value="1"/>
</dbReference>
<evidence type="ECO:0000256" key="2">
    <source>
        <dbReference type="ARBA" id="ARBA00023315"/>
    </source>
</evidence>
<keyword evidence="2" id="KW-0012">Acyltransferase</keyword>
<dbReference type="Pfam" id="PF00583">
    <property type="entry name" value="Acetyltransf_1"/>
    <property type="match status" value="1"/>
</dbReference>
<dbReference type="SUPFAM" id="SSF55729">
    <property type="entry name" value="Acyl-CoA N-acyltransferases (Nat)"/>
    <property type="match status" value="1"/>
</dbReference>
<dbReference type="PANTHER" id="PTHR43877">
    <property type="entry name" value="AMINOALKYLPHOSPHONATE N-ACETYLTRANSFERASE-RELATED-RELATED"/>
    <property type="match status" value="1"/>
</dbReference>
<protein>
    <submittedName>
        <fullName evidence="4">GNAT family N-acetyltransferase</fullName>
    </submittedName>
</protein>
<evidence type="ECO:0000259" key="3">
    <source>
        <dbReference type="PROSITE" id="PS51186"/>
    </source>
</evidence>
<dbReference type="PANTHER" id="PTHR43877:SF2">
    <property type="entry name" value="AMINOALKYLPHOSPHONATE N-ACETYLTRANSFERASE-RELATED"/>
    <property type="match status" value="1"/>
</dbReference>
<dbReference type="InterPro" id="IPR000182">
    <property type="entry name" value="GNAT_dom"/>
</dbReference>
<evidence type="ECO:0000313" key="5">
    <source>
        <dbReference type="Proteomes" id="UP000298656"/>
    </source>
</evidence>
<keyword evidence="1 4" id="KW-0808">Transferase</keyword>
<gene>
    <name evidence="4" type="ORF">FAZ95_32380</name>
</gene>
<dbReference type="GO" id="GO:0016747">
    <property type="term" value="F:acyltransferase activity, transferring groups other than amino-acyl groups"/>
    <property type="evidence" value="ECO:0007669"/>
    <property type="project" value="InterPro"/>
</dbReference>
<keyword evidence="5" id="KW-1185">Reference proteome</keyword>
<dbReference type="AlphaFoldDB" id="A0A4P8IWT6"/>
<dbReference type="CDD" id="cd04301">
    <property type="entry name" value="NAT_SF"/>
    <property type="match status" value="1"/>
</dbReference>
<accession>A0A4P8IWT6</accession>
<reference evidence="4 5" key="1">
    <citation type="submission" date="2019-05" db="EMBL/GenBank/DDBJ databases">
        <title>Burkholderia sp. DHOD12, isolated from subtropical forest soil.</title>
        <authorList>
            <person name="Gao Z.-H."/>
            <person name="Qiu L.-H."/>
        </authorList>
    </citation>
    <scope>NUCLEOTIDE SEQUENCE [LARGE SCALE GENOMIC DNA]</scope>
    <source>
        <strain evidence="4 5">DHOD12</strain>
    </source>
</reference>
<dbReference type="RefSeq" id="WP_137336481.1">
    <property type="nucleotide sequence ID" value="NZ_CP040078.1"/>
</dbReference>
<evidence type="ECO:0000313" key="4">
    <source>
        <dbReference type="EMBL" id="QCP53712.1"/>
    </source>
</evidence>
<name>A0A4P8IWT6_9BURK</name>
<dbReference type="KEGG" id="tvl:FAZ95_32380"/>
<dbReference type="InterPro" id="IPR050832">
    <property type="entry name" value="Bact_Acetyltransf"/>
</dbReference>
<dbReference type="Proteomes" id="UP000298656">
    <property type="component" value="Chromosome 2"/>
</dbReference>
<dbReference type="OrthoDB" id="9789603at2"/>
<sequence>MLAFRDATLDDLPAIIALLADDDIGAGRESAGPEDLQRYEAAMRAIASQAGNRVLLYVDGDEIVGLMQLTLIPGLSRLGMTRALIEGVRVSGARRGQGIGERMFEHAIGLAREAGCGLVQLTTDKRRADAKRFYERLGFVASHEGMKLAL</sequence>
<feature type="domain" description="N-acetyltransferase" evidence="3">
    <location>
        <begin position="2"/>
        <end position="150"/>
    </location>
</feature>
<proteinExistence type="predicted"/>
<dbReference type="InterPro" id="IPR016181">
    <property type="entry name" value="Acyl_CoA_acyltransferase"/>
</dbReference>
<evidence type="ECO:0000256" key="1">
    <source>
        <dbReference type="ARBA" id="ARBA00022679"/>
    </source>
</evidence>
<dbReference type="EMBL" id="CP040078">
    <property type="protein sequence ID" value="QCP53712.1"/>
    <property type="molecule type" value="Genomic_DNA"/>
</dbReference>
<dbReference type="Gene3D" id="3.40.630.30">
    <property type="match status" value="1"/>
</dbReference>
<organism evidence="4 5">
    <name type="scientific">Trinickia violacea</name>
    <dbReference type="NCBI Taxonomy" id="2571746"/>
    <lineage>
        <taxon>Bacteria</taxon>
        <taxon>Pseudomonadati</taxon>
        <taxon>Pseudomonadota</taxon>
        <taxon>Betaproteobacteria</taxon>
        <taxon>Burkholderiales</taxon>
        <taxon>Burkholderiaceae</taxon>
        <taxon>Trinickia</taxon>
    </lineage>
</organism>